<sequence length="94" mass="10617">MILDLLGTRVSFVPCSSANFNGCWHSLAPRFVRSGDDWRWMRKWESGWSKEGGNPFQGRMIAVESALGQMMHPHMWSGHEMVSLTLSLLGSSTF</sequence>
<evidence type="ECO:0000313" key="1">
    <source>
        <dbReference type="EMBL" id="GMH12805.1"/>
    </source>
</evidence>
<name>A0AAD3SL83_NEPGR</name>
<protein>
    <submittedName>
        <fullName evidence="1">Uncharacterized protein</fullName>
    </submittedName>
</protein>
<dbReference type="Proteomes" id="UP001279734">
    <property type="component" value="Unassembled WGS sequence"/>
</dbReference>
<dbReference type="AlphaFoldDB" id="A0AAD3SL83"/>
<proteinExistence type="predicted"/>
<comment type="caution">
    <text evidence="1">The sequence shown here is derived from an EMBL/GenBank/DDBJ whole genome shotgun (WGS) entry which is preliminary data.</text>
</comment>
<evidence type="ECO:0000313" key="2">
    <source>
        <dbReference type="Proteomes" id="UP001279734"/>
    </source>
</evidence>
<gene>
    <name evidence="1" type="ORF">Nepgr_014646</name>
</gene>
<dbReference type="EMBL" id="BSYO01000012">
    <property type="protein sequence ID" value="GMH12805.1"/>
    <property type="molecule type" value="Genomic_DNA"/>
</dbReference>
<reference evidence="1" key="1">
    <citation type="submission" date="2023-05" db="EMBL/GenBank/DDBJ databases">
        <title>Nepenthes gracilis genome sequencing.</title>
        <authorList>
            <person name="Fukushima K."/>
        </authorList>
    </citation>
    <scope>NUCLEOTIDE SEQUENCE</scope>
    <source>
        <strain evidence="1">SING2019-196</strain>
    </source>
</reference>
<accession>A0AAD3SL83</accession>
<organism evidence="1 2">
    <name type="scientific">Nepenthes gracilis</name>
    <name type="common">Slender pitcher plant</name>
    <dbReference type="NCBI Taxonomy" id="150966"/>
    <lineage>
        <taxon>Eukaryota</taxon>
        <taxon>Viridiplantae</taxon>
        <taxon>Streptophyta</taxon>
        <taxon>Embryophyta</taxon>
        <taxon>Tracheophyta</taxon>
        <taxon>Spermatophyta</taxon>
        <taxon>Magnoliopsida</taxon>
        <taxon>eudicotyledons</taxon>
        <taxon>Gunneridae</taxon>
        <taxon>Pentapetalae</taxon>
        <taxon>Caryophyllales</taxon>
        <taxon>Nepenthaceae</taxon>
        <taxon>Nepenthes</taxon>
    </lineage>
</organism>
<keyword evidence="2" id="KW-1185">Reference proteome</keyword>